<name>A0ABR0MN38_GOSAR</name>
<sequence length="743" mass="84037">MEVELDPDPLLSWKKRLLGKSSRDSEGRFDFCLSKVNNSGDVSDGKLNAEGEQTVSTVPAREGLKNENSTYGSWMLVERRNEMEKLQGENRGGDLVKSPNQTGGSSSMNSDGVNRASTPFVKVSGQATSSGHRNSIGHKMNNGAKEPKGKEKVGQVNRPDSGKIPIRLGGLEILARSGQAKEDQLLNTLEDNIVVHCDVTKPGENIVDKSGNQEGCASIKFFHIYKEYYLEFKPDIVSLLKPRKKWRILWEKLMATIPSASVLWLAIGDFNVIFSFEEKKGGSSSGISGKWNPIRLSRSGPDLSHLFFADDFVIFSKADLKHAIVLKEILNDFFVLSGHQVHNLGTYLGMPLFHDRAICSTVRFVVEKVRRKLNNWDAKQLQWQCKEIAQLFGEPLLRYNLFCEKIYVVMGLGIWTCLGLEDIIKRIVSIPPSYPLEGKDRNHWIDTFTGSFSVKSVYRSLRESSWHFKDGWWKVRRGIGQIGLCLVCGHGDEDLIHVLRDCPGAREVLIKVEVLHHCNALWWLPILVTNSEIQWEKGSELDLIGLGFNRVMVESDLESGNSESLHSMRPSNSEGNRFLEFNKSTDTRNLELQVGMIFVNWEILKEAIKQYEVEPLTNALSREVSPTYSICSLQWDVTGDFLIHVTHTKCARAKNRELEMVLGNHNRQYGFVYDYLGELRANNPRTTTICMLNERLSQRMYICLGPCKEGFNARCRPNISLDGCFLKGYYGGLLKLACMQHMK</sequence>
<organism evidence="2 3">
    <name type="scientific">Gossypium arboreum</name>
    <name type="common">Tree cotton</name>
    <name type="synonym">Gossypium nanking</name>
    <dbReference type="NCBI Taxonomy" id="29729"/>
    <lineage>
        <taxon>Eukaryota</taxon>
        <taxon>Viridiplantae</taxon>
        <taxon>Streptophyta</taxon>
        <taxon>Embryophyta</taxon>
        <taxon>Tracheophyta</taxon>
        <taxon>Spermatophyta</taxon>
        <taxon>Magnoliopsida</taxon>
        <taxon>eudicotyledons</taxon>
        <taxon>Gunneridae</taxon>
        <taxon>Pentapetalae</taxon>
        <taxon>rosids</taxon>
        <taxon>malvids</taxon>
        <taxon>Malvales</taxon>
        <taxon>Malvaceae</taxon>
        <taxon>Malvoideae</taxon>
        <taxon>Gossypium</taxon>
    </lineage>
</organism>
<dbReference type="Proteomes" id="UP001358586">
    <property type="component" value="Chromosome 12"/>
</dbReference>
<accession>A0ABR0MN38</accession>
<protein>
    <recommendedName>
        <fullName evidence="4">Reverse transcriptase zinc-binding domain-containing protein</fullName>
    </recommendedName>
</protein>
<proteinExistence type="predicted"/>
<evidence type="ECO:0000313" key="3">
    <source>
        <dbReference type="Proteomes" id="UP001358586"/>
    </source>
</evidence>
<comment type="caution">
    <text evidence="2">The sequence shown here is derived from an EMBL/GenBank/DDBJ whole genome shotgun (WGS) entry which is preliminary data.</text>
</comment>
<dbReference type="EMBL" id="JARKNE010000012">
    <property type="protein sequence ID" value="KAK5775267.1"/>
    <property type="molecule type" value="Genomic_DNA"/>
</dbReference>
<feature type="region of interest" description="Disordered" evidence="1">
    <location>
        <begin position="86"/>
        <end position="163"/>
    </location>
</feature>
<keyword evidence="3" id="KW-1185">Reference proteome</keyword>
<reference evidence="2 3" key="1">
    <citation type="submission" date="2023-03" db="EMBL/GenBank/DDBJ databases">
        <title>WGS of Gossypium arboreum.</title>
        <authorList>
            <person name="Yu D."/>
        </authorList>
    </citation>
    <scope>NUCLEOTIDE SEQUENCE [LARGE SCALE GENOMIC DNA]</scope>
    <source>
        <tissue evidence="2">Leaf</tissue>
    </source>
</reference>
<gene>
    <name evidence="2" type="ORF">PVK06_043140</name>
</gene>
<feature type="compositionally biased region" description="Polar residues" evidence="1">
    <location>
        <begin position="98"/>
        <end position="117"/>
    </location>
</feature>
<evidence type="ECO:0008006" key="4">
    <source>
        <dbReference type="Google" id="ProtNLM"/>
    </source>
</evidence>
<evidence type="ECO:0000256" key="1">
    <source>
        <dbReference type="SAM" id="MobiDB-lite"/>
    </source>
</evidence>
<evidence type="ECO:0000313" key="2">
    <source>
        <dbReference type="EMBL" id="KAK5775267.1"/>
    </source>
</evidence>
<dbReference type="PANTHER" id="PTHR31973:SF199">
    <property type="entry name" value="SWIM-TYPE DOMAIN-CONTAINING PROTEIN"/>
    <property type="match status" value="1"/>
</dbReference>
<dbReference type="PANTHER" id="PTHR31973">
    <property type="entry name" value="POLYPROTEIN, PUTATIVE-RELATED"/>
    <property type="match status" value="1"/>
</dbReference>